<organism evidence="1 2">
    <name type="scientific">Nephila pilipes</name>
    <name type="common">Giant wood spider</name>
    <name type="synonym">Nephila maculata</name>
    <dbReference type="NCBI Taxonomy" id="299642"/>
    <lineage>
        <taxon>Eukaryota</taxon>
        <taxon>Metazoa</taxon>
        <taxon>Ecdysozoa</taxon>
        <taxon>Arthropoda</taxon>
        <taxon>Chelicerata</taxon>
        <taxon>Arachnida</taxon>
        <taxon>Araneae</taxon>
        <taxon>Araneomorphae</taxon>
        <taxon>Entelegynae</taxon>
        <taxon>Araneoidea</taxon>
        <taxon>Nephilidae</taxon>
        <taxon>Nephila</taxon>
    </lineage>
</organism>
<evidence type="ECO:0000313" key="1">
    <source>
        <dbReference type="EMBL" id="GFU25113.1"/>
    </source>
</evidence>
<sequence length="116" mass="12919">MVFQVTCSCIAEEKTSDSSGCRGANGSSAPDPLQFEDQLTYFQGTRKGTNTTPVFIFFVDSLLRRFVSFYVYITIPTRSSGDGAILIRIDIVLEILTKYSCNELGLETFFNFMGNP</sequence>
<protein>
    <submittedName>
        <fullName evidence="1">Uncharacterized protein</fullName>
    </submittedName>
</protein>
<gene>
    <name evidence="1" type="ORF">NPIL_393961</name>
</gene>
<reference evidence="1" key="1">
    <citation type="submission" date="2020-08" db="EMBL/GenBank/DDBJ databases">
        <title>Multicomponent nature underlies the extraordinary mechanical properties of spider dragline silk.</title>
        <authorList>
            <person name="Kono N."/>
            <person name="Nakamura H."/>
            <person name="Mori M."/>
            <person name="Yoshida Y."/>
            <person name="Ohtoshi R."/>
            <person name="Malay A.D."/>
            <person name="Moran D.A.P."/>
            <person name="Tomita M."/>
            <person name="Numata K."/>
            <person name="Arakawa K."/>
        </authorList>
    </citation>
    <scope>NUCLEOTIDE SEQUENCE</scope>
</reference>
<accession>A0A8X6QLC6</accession>
<dbReference type="Proteomes" id="UP000887013">
    <property type="component" value="Unassembled WGS sequence"/>
</dbReference>
<evidence type="ECO:0000313" key="2">
    <source>
        <dbReference type="Proteomes" id="UP000887013"/>
    </source>
</evidence>
<proteinExistence type="predicted"/>
<dbReference type="EMBL" id="BMAW01081561">
    <property type="protein sequence ID" value="GFU25113.1"/>
    <property type="molecule type" value="Genomic_DNA"/>
</dbReference>
<keyword evidence="2" id="KW-1185">Reference proteome</keyword>
<comment type="caution">
    <text evidence="1">The sequence shown here is derived from an EMBL/GenBank/DDBJ whole genome shotgun (WGS) entry which is preliminary data.</text>
</comment>
<dbReference type="AlphaFoldDB" id="A0A8X6QLC6"/>
<name>A0A8X6QLC6_NEPPI</name>